<dbReference type="CDD" id="cd05482">
    <property type="entry name" value="HIV_retropepsin_like"/>
    <property type="match status" value="1"/>
</dbReference>
<comment type="similarity">
    <text evidence="7">Belongs to the peptidase A2 family. HERV class-II K(HML-2) subfamily.</text>
</comment>
<comment type="subunit">
    <text evidence="8">Active as a homodimer.</text>
</comment>
<dbReference type="Pfam" id="PF00077">
    <property type="entry name" value="RVP"/>
    <property type="match status" value="1"/>
</dbReference>
<dbReference type="PROSITE" id="PS00141">
    <property type="entry name" value="ASP_PROTEASE"/>
    <property type="match status" value="1"/>
</dbReference>
<dbReference type="GO" id="GO:0003676">
    <property type="term" value="F:nucleic acid binding"/>
    <property type="evidence" value="ECO:0007669"/>
    <property type="project" value="InterPro"/>
</dbReference>
<dbReference type="GeneID" id="106008429"/>
<dbReference type="InterPro" id="IPR000467">
    <property type="entry name" value="G_patch_dom"/>
</dbReference>
<protein>
    <recommendedName>
        <fullName evidence="2">human endogenous retrovirus K endopeptidase</fullName>
        <ecNumber evidence="2">3.4.23.50</ecNumber>
    </recommendedName>
    <alternativeName>
        <fullName evidence="10">Protease</fullName>
    </alternativeName>
    <alternativeName>
        <fullName evidence="9">Proteinase</fullName>
    </alternativeName>
</protein>
<dbReference type="PANTHER" id="PTHR19422:SF123">
    <property type="entry name" value="RT1 CLASS I, LOCUS CE15"/>
    <property type="match status" value="1"/>
</dbReference>
<evidence type="ECO:0000256" key="2">
    <source>
        <dbReference type="ARBA" id="ARBA00013083"/>
    </source>
</evidence>
<sequence>MHSGRHMVQTPEPVLRGGQPLLPLPQPPTPAPGFRSSDVYWIQNIGTHRPELELKINGKKFIGLLDTGADVSVLRADQWPSMWPKTASLTQLQGIGQTCSTKQNSDLLSWIDNEGHTGLFQPYVISGLPVNLWGRDVMKDMGVYLYSPNTQVTHQMFNQGFLPNQGLGRHGQGRCEPLQYIDNQGNRGFGYF</sequence>
<accession>A0AAX6QMQ5</accession>
<dbReference type="Proteomes" id="UP000694906">
    <property type="component" value="Unplaced"/>
</dbReference>
<dbReference type="InterPro" id="IPR051592">
    <property type="entry name" value="HERV-K_Pro_peptidase_A2"/>
</dbReference>
<dbReference type="KEGG" id="hgl:106008429"/>
<evidence type="ECO:0000256" key="11">
    <source>
        <dbReference type="SAM" id="MobiDB-lite"/>
    </source>
</evidence>
<dbReference type="Gene3D" id="2.40.70.10">
    <property type="entry name" value="Acid Proteases"/>
    <property type="match status" value="1"/>
</dbReference>
<dbReference type="PANTHER" id="PTHR19422">
    <property type="entry name" value="GAG RETROVIRAL POLYPROTEIN"/>
    <property type="match status" value="1"/>
</dbReference>
<keyword evidence="6" id="KW-0378">Hydrolase</keyword>
<dbReference type="GO" id="GO:0004190">
    <property type="term" value="F:aspartic-type endopeptidase activity"/>
    <property type="evidence" value="ECO:0007669"/>
    <property type="project" value="UniProtKB-KW"/>
</dbReference>
<evidence type="ECO:0000256" key="8">
    <source>
        <dbReference type="ARBA" id="ARBA00038675"/>
    </source>
</evidence>
<evidence type="ECO:0000313" key="15">
    <source>
        <dbReference type="RefSeq" id="XP_012923599.1"/>
    </source>
</evidence>
<name>A0AAX6QMQ5_HETGA</name>
<evidence type="ECO:0000259" key="13">
    <source>
        <dbReference type="PROSITE" id="PS50175"/>
    </source>
</evidence>
<dbReference type="InterPro" id="IPR018061">
    <property type="entry name" value="Retropepsins"/>
</dbReference>
<proteinExistence type="inferred from homology"/>
<reference evidence="15" key="1">
    <citation type="submission" date="2025-08" db="UniProtKB">
        <authorList>
            <consortium name="RefSeq"/>
        </authorList>
    </citation>
    <scope>IDENTIFICATION</scope>
</reference>
<keyword evidence="4" id="KW-0064">Aspartyl protease</keyword>
<evidence type="ECO:0000256" key="4">
    <source>
        <dbReference type="ARBA" id="ARBA00022750"/>
    </source>
</evidence>
<dbReference type="RefSeq" id="XP_012923599.1">
    <property type="nucleotide sequence ID" value="XM_013068145.1"/>
</dbReference>
<dbReference type="InterPro" id="IPR001969">
    <property type="entry name" value="Aspartic_peptidase_AS"/>
</dbReference>
<feature type="domain" description="Peptidase A2" evidence="13">
    <location>
        <begin position="61"/>
        <end position="137"/>
    </location>
</feature>
<comment type="catalytic activity">
    <reaction evidence="1">
        <text>Processing at the authentic HIV-1 PR recognition site and release of the mature p17 matrix and the p24 capsid protein, as a result of the cleavage of the -SQNY-|-PIVQ- cleavage site.</text>
        <dbReference type="EC" id="3.4.23.50"/>
    </reaction>
</comment>
<dbReference type="SMART" id="SM00443">
    <property type="entry name" value="G_patch"/>
    <property type="match status" value="1"/>
</dbReference>
<keyword evidence="14" id="KW-1185">Reference proteome</keyword>
<evidence type="ECO:0000256" key="9">
    <source>
        <dbReference type="ARBA" id="ARBA00042135"/>
    </source>
</evidence>
<evidence type="ECO:0000256" key="6">
    <source>
        <dbReference type="ARBA" id="ARBA00022801"/>
    </source>
</evidence>
<evidence type="ECO:0000259" key="12">
    <source>
        <dbReference type="PROSITE" id="PS50174"/>
    </source>
</evidence>
<dbReference type="InterPro" id="IPR021109">
    <property type="entry name" value="Peptidase_aspartic_dom_sf"/>
</dbReference>
<dbReference type="EC" id="3.4.23.50" evidence="2"/>
<organism evidence="14 15">
    <name type="scientific">Heterocephalus glaber</name>
    <name type="common">Naked mole rat</name>
    <dbReference type="NCBI Taxonomy" id="10181"/>
    <lineage>
        <taxon>Eukaryota</taxon>
        <taxon>Metazoa</taxon>
        <taxon>Chordata</taxon>
        <taxon>Craniata</taxon>
        <taxon>Vertebrata</taxon>
        <taxon>Euteleostomi</taxon>
        <taxon>Mammalia</taxon>
        <taxon>Eutheria</taxon>
        <taxon>Euarchontoglires</taxon>
        <taxon>Glires</taxon>
        <taxon>Rodentia</taxon>
        <taxon>Hystricomorpha</taxon>
        <taxon>Bathyergidae</taxon>
        <taxon>Heterocephalus</taxon>
    </lineage>
</organism>
<keyword evidence="5" id="KW-0688">Ribosomal frameshifting</keyword>
<gene>
    <name evidence="15" type="primary">LOC106008429</name>
</gene>
<feature type="domain" description="G-patch" evidence="12">
    <location>
        <begin position="148"/>
        <end position="192"/>
    </location>
</feature>
<dbReference type="SUPFAM" id="SSF50630">
    <property type="entry name" value="Acid proteases"/>
    <property type="match status" value="1"/>
</dbReference>
<evidence type="ECO:0000256" key="1">
    <source>
        <dbReference type="ARBA" id="ARBA00001339"/>
    </source>
</evidence>
<evidence type="ECO:0000256" key="10">
    <source>
        <dbReference type="ARBA" id="ARBA00043244"/>
    </source>
</evidence>
<dbReference type="InterPro" id="IPR001995">
    <property type="entry name" value="Peptidase_A2_cat"/>
</dbReference>
<dbReference type="InterPro" id="IPR034170">
    <property type="entry name" value="Retropepsin-like_cat_dom"/>
</dbReference>
<dbReference type="PROSITE" id="PS50174">
    <property type="entry name" value="G_PATCH"/>
    <property type="match status" value="1"/>
</dbReference>
<evidence type="ECO:0000313" key="14">
    <source>
        <dbReference type="Proteomes" id="UP000694906"/>
    </source>
</evidence>
<evidence type="ECO:0000256" key="3">
    <source>
        <dbReference type="ARBA" id="ARBA00022670"/>
    </source>
</evidence>
<feature type="region of interest" description="Disordered" evidence="11">
    <location>
        <begin position="1"/>
        <end position="29"/>
    </location>
</feature>
<dbReference type="GO" id="GO:0006508">
    <property type="term" value="P:proteolysis"/>
    <property type="evidence" value="ECO:0007669"/>
    <property type="project" value="UniProtKB-KW"/>
</dbReference>
<dbReference type="GO" id="GO:0075523">
    <property type="term" value="P:viral translational frameshifting"/>
    <property type="evidence" value="ECO:0007669"/>
    <property type="project" value="UniProtKB-KW"/>
</dbReference>
<dbReference type="PROSITE" id="PS50175">
    <property type="entry name" value="ASP_PROT_RETROV"/>
    <property type="match status" value="1"/>
</dbReference>
<evidence type="ECO:0000256" key="7">
    <source>
        <dbReference type="ARBA" id="ARBA00038141"/>
    </source>
</evidence>
<dbReference type="Pfam" id="PF01585">
    <property type="entry name" value="G-patch"/>
    <property type="match status" value="1"/>
</dbReference>
<dbReference type="AlphaFoldDB" id="A0AAX6QMQ5"/>
<keyword evidence="3" id="KW-0645">Protease</keyword>
<evidence type="ECO:0000256" key="5">
    <source>
        <dbReference type="ARBA" id="ARBA00022758"/>
    </source>
</evidence>